<feature type="region of interest" description="Disordered" evidence="8">
    <location>
        <begin position="221"/>
        <end position="254"/>
    </location>
</feature>
<feature type="domain" description="NLE" evidence="9">
    <location>
        <begin position="6"/>
        <end position="74"/>
    </location>
</feature>
<dbReference type="InterPro" id="IPR036322">
    <property type="entry name" value="WD40_repeat_dom_sf"/>
</dbReference>
<dbReference type="InterPro" id="IPR001680">
    <property type="entry name" value="WD40_rpt"/>
</dbReference>
<dbReference type="Gene3D" id="2.130.10.10">
    <property type="entry name" value="YVTN repeat-like/Quinoprotein amine dehydrogenase"/>
    <property type="match status" value="3"/>
</dbReference>
<evidence type="ECO:0000256" key="3">
    <source>
        <dbReference type="ARBA" id="ARBA00022574"/>
    </source>
</evidence>
<organism evidence="10 11">
    <name type="scientific">Acanthoscelides obtectus</name>
    <name type="common">Bean weevil</name>
    <name type="synonym">Bruchus obtectus</name>
    <dbReference type="NCBI Taxonomy" id="200917"/>
    <lineage>
        <taxon>Eukaryota</taxon>
        <taxon>Metazoa</taxon>
        <taxon>Ecdysozoa</taxon>
        <taxon>Arthropoda</taxon>
        <taxon>Hexapoda</taxon>
        <taxon>Insecta</taxon>
        <taxon>Pterygota</taxon>
        <taxon>Neoptera</taxon>
        <taxon>Endopterygota</taxon>
        <taxon>Coleoptera</taxon>
        <taxon>Polyphaga</taxon>
        <taxon>Cucujiformia</taxon>
        <taxon>Chrysomeloidea</taxon>
        <taxon>Chrysomelidae</taxon>
        <taxon>Bruchinae</taxon>
        <taxon>Bruchini</taxon>
        <taxon>Acanthoscelides</taxon>
    </lineage>
</organism>
<dbReference type="GO" id="GO:0030687">
    <property type="term" value="C:preribosome, large subunit precursor"/>
    <property type="evidence" value="ECO:0007669"/>
    <property type="project" value="UniProtKB-UniRule"/>
</dbReference>
<accession>A0A9P0M595</accession>
<dbReference type="InterPro" id="IPR019775">
    <property type="entry name" value="WD40_repeat_CS"/>
</dbReference>
<reference evidence="10" key="1">
    <citation type="submission" date="2022-03" db="EMBL/GenBank/DDBJ databases">
        <authorList>
            <person name="Sayadi A."/>
        </authorList>
    </citation>
    <scope>NUCLEOTIDE SEQUENCE</scope>
</reference>
<dbReference type="Pfam" id="PF00400">
    <property type="entry name" value="WD40"/>
    <property type="match status" value="6"/>
</dbReference>
<keyword evidence="5 6" id="KW-0539">Nucleus</keyword>
<dbReference type="InterPro" id="IPR012972">
    <property type="entry name" value="NLE"/>
</dbReference>
<dbReference type="PRINTS" id="PR00320">
    <property type="entry name" value="GPROTEINBRPT"/>
</dbReference>
<keyword evidence="4" id="KW-0677">Repeat</keyword>
<dbReference type="GO" id="GO:0043021">
    <property type="term" value="F:ribonucleoprotein complex binding"/>
    <property type="evidence" value="ECO:0007669"/>
    <property type="project" value="UniProtKB-UniRule"/>
</dbReference>
<evidence type="ECO:0000256" key="1">
    <source>
        <dbReference type="ARBA" id="ARBA00022517"/>
    </source>
</evidence>
<dbReference type="PANTHER" id="PTHR19855:SF11">
    <property type="entry name" value="RIBOSOME BIOGENESIS PROTEIN WDR12"/>
    <property type="match status" value="1"/>
</dbReference>
<evidence type="ECO:0000256" key="5">
    <source>
        <dbReference type="ARBA" id="ARBA00023242"/>
    </source>
</evidence>
<dbReference type="InterPro" id="IPR015943">
    <property type="entry name" value="WD40/YVTN_repeat-like_dom_sf"/>
</dbReference>
<gene>
    <name evidence="10" type="ORF">ACAOBT_LOCUS28425</name>
</gene>
<keyword evidence="1 6" id="KW-0690">Ribosome biogenesis</keyword>
<keyword evidence="3 7" id="KW-0853">WD repeat</keyword>
<dbReference type="InterPro" id="IPR020472">
    <property type="entry name" value="WD40_PAC1"/>
</dbReference>
<protein>
    <recommendedName>
        <fullName evidence="6">Ribosome biogenesis protein WDR12 homolog</fullName>
    </recommendedName>
</protein>
<sequence length="422" mass="47094">MDDGKLQIRLLTKQESYAVTDAPLSVPQNVDTTTLNELLNGLLKEYKGEDFLKEKQFDFLVQNELLRLPLIEHLKEHNVSTECTVDVEYVERTPAPEPKDSLLHDDWVSGIHTSVGAHLILTGCYDNSVNIWTTRGRLVTSLRQHSDIVKAVRWLDVQRPESGFISVSHDRTGILWQYEAETNTAKPVVTLRGHERGIDSVAVSPNAQRIATGGWDTNLKIWSTGDDDSSGEPAQKRSRGSGSGPPVKTPIHTLKGHKETISSCQWIDNASICTASMDHTIKIWDTELCGIKNEAVGQKAFLDASWSDLTKTLLTASADRHVRLYDPRAQEGAVCKVTFTSHVMWVTSVKWSEYDEHLFVSGGYDAAVKLWDTRSPKAPLYDLAGHEGQVLKVDWTNRKYLVSGGSDNRVHIFKNKHSPGTV</sequence>
<feature type="repeat" description="WD" evidence="7">
    <location>
        <begin position="191"/>
        <end position="223"/>
    </location>
</feature>
<feature type="repeat" description="WD" evidence="7">
    <location>
        <begin position="254"/>
        <end position="287"/>
    </location>
</feature>
<dbReference type="PANTHER" id="PTHR19855">
    <property type="entry name" value="WD40 REPEAT PROTEIN 12, 37"/>
    <property type="match status" value="1"/>
</dbReference>
<dbReference type="SMART" id="SM00320">
    <property type="entry name" value="WD40"/>
    <property type="match status" value="7"/>
</dbReference>
<comment type="function">
    <text evidence="6">Required for maturation of ribosomal RNAs and formation of the large ribosomal subunit.</text>
</comment>
<name>A0A9P0M595_ACAOB</name>
<comment type="caution">
    <text evidence="10">The sequence shown here is derived from an EMBL/GenBank/DDBJ whole genome shotgun (WGS) entry which is preliminary data.</text>
</comment>
<dbReference type="GO" id="GO:0000463">
    <property type="term" value="P:maturation of LSU-rRNA from tricistronic rRNA transcript (SSU-rRNA, 5.8S rRNA, LSU-rRNA)"/>
    <property type="evidence" value="ECO:0007669"/>
    <property type="project" value="UniProtKB-UniRule"/>
</dbReference>
<dbReference type="PROSITE" id="PS00678">
    <property type="entry name" value="WD_REPEATS_1"/>
    <property type="match status" value="1"/>
</dbReference>
<comment type="similarity">
    <text evidence="6">Belongs to the WD repeat WDR12/YTM1 family.</text>
</comment>
<feature type="repeat" description="WD" evidence="7">
    <location>
        <begin position="339"/>
        <end position="381"/>
    </location>
</feature>
<dbReference type="PROSITE" id="PS50294">
    <property type="entry name" value="WD_REPEATS_REGION"/>
    <property type="match status" value="3"/>
</dbReference>
<keyword evidence="2 6" id="KW-0698">rRNA processing</keyword>
<dbReference type="FunFam" id="2.130.10.10:FF:001898">
    <property type="entry name" value="Ribosome biogenesis protein WDR12 homolog"/>
    <property type="match status" value="1"/>
</dbReference>
<evidence type="ECO:0000256" key="6">
    <source>
        <dbReference type="HAMAP-Rule" id="MF_03029"/>
    </source>
</evidence>
<dbReference type="Pfam" id="PF08154">
    <property type="entry name" value="NLE"/>
    <property type="match status" value="1"/>
</dbReference>
<evidence type="ECO:0000256" key="4">
    <source>
        <dbReference type="ARBA" id="ARBA00022737"/>
    </source>
</evidence>
<evidence type="ECO:0000313" key="10">
    <source>
        <dbReference type="EMBL" id="CAH2005237.1"/>
    </source>
</evidence>
<evidence type="ECO:0000256" key="7">
    <source>
        <dbReference type="PROSITE-ProRule" id="PRU00221"/>
    </source>
</evidence>
<keyword evidence="11" id="KW-1185">Reference proteome</keyword>
<comment type="subcellular location">
    <subcellularLocation>
        <location evidence="6">Nucleus</location>
        <location evidence="6">Nucleolus</location>
    </subcellularLocation>
    <subcellularLocation>
        <location evidence="6">Nucleus</location>
        <location evidence="6">Nucleoplasm</location>
    </subcellularLocation>
</comment>
<dbReference type="GO" id="GO:0005730">
    <property type="term" value="C:nucleolus"/>
    <property type="evidence" value="ECO:0007669"/>
    <property type="project" value="UniProtKB-SubCell"/>
</dbReference>
<evidence type="ECO:0000256" key="8">
    <source>
        <dbReference type="SAM" id="MobiDB-lite"/>
    </source>
</evidence>
<dbReference type="GO" id="GO:0000466">
    <property type="term" value="P:maturation of 5.8S rRNA from tricistronic rRNA transcript (SSU-rRNA, 5.8S rRNA, LSU-rRNA)"/>
    <property type="evidence" value="ECO:0007669"/>
    <property type="project" value="UniProtKB-UniRule"/>
</dbReference>
<evidence type="ECO:0000256" key="2">
    <source>
        <dbReference type="ARBA" id="ARBA00022552"/>
    </source>
</evidence>
<dbReference type="AlphaFoldDB" id="A0A9P0M595"/>
<feature type="repeat" description="WD" evidence="7">
    <location>
        <begin position="383"/>
        <end position="414"/>
    </location>
</feature>
<dbReference type="CDD" id="cd00200">
    <property type="entry name" value="WD40"/>
    <property type="match status" value="1"/>
</dbReference>
<dbReference type="InterPro" id="IPR028599">
    <property type="entry name" value="WDR12/Ytm1"/>
</dbReference>
<evidence type="ECO:0000313" key="11">
    <source>
        <dbReference type="Proteomes" id="UP001152888"/>
    </source>
</evidence>
<evidence type="ECO:0000259" key="9">
    <source>
        <dbReference type="Pfam" id="PF08154"/>
    </source>
</evidence>
<proteinExistence type="inferred from homology"/>
<dbReference type="OrthoDB" id="10251381at2759"/>
<dbReference type="EMBL" id="CAKOFQ010007631">
    <property type="protein sequence ID" value="CAH2005237.1"/>
    <property type="molecule type" value="Genomic_DNA"/>
</dbReference>
<dbReference type="Proteomes" id="UP001152888">
    <property type="component" value="Unassembled WGS sequence"/>
</dbReference>
<dbReference type="SUPFAM" id="SSF50978">
    <property type="entry name" value="WD40 repeat-like"/>
    <property type="match status" value="1"/>
</dbReference>
<dbReference type="PROSITE" id="PS50082">
    <property type="entry name" value="WD_REPEATS_2"/>
    <property type="match status" value="4"/>
</dbReference>
<dbReference type="GO" id="GO:0005654">
    <property type="term" value="C:nucleoplasm"/>
    <property type="evidence" value="ECO:0007669"/>
    <property type="project" value="UniProtKB-SubCell"/>
</dbReference>
<dbReference type="HAMAP" id="MF_03029">
    <property type="entry name" value="WDR12"/>
    <property type="match status" value="1"/>
</dbReference>